<keyword evidence="8" id="KW-0325">Glycoprotein</keyword>
<keyword evidence="14" id="KW-1185">Reference proteome</keyword>
<evidence type="ECO:0000256" key="7">
    <source>
        <dbReference type="ARBA" id="ARBA00023136"/>
    </source>
</evidence>
<evidence type="ECO:0000256" key="4">
    <source>
        <dbReference type="ARBA" id="ARBA00022622"/>
    </source>
</evidence>
<dbReference type="Gramene" id="AUR62038761-RA">
    <property type="protein sequence ID" value="AUR62038761-RA:cds"/>
    <property type="gene ID" value="AUR62038761"/>
</dbReference>
<feature type="compositionally biased region" description="Pro residues" evidence="11">
    <location>
        <begin position="231"/>
        <end position="243"/>
    </location>
</feature>
<dbReference type="KEGG" id="cqi:110696328"/>
<dbReference type="Proteomes" id="UP000596660">
    <property type="component" value="Unplaced"/>
</dbReference>
<reference evidence="13" key="1">
    <citation type="journal article" date="2017" name="Nature">
        <title>The genome of Chenopodium quinoa.</title>
        <authorList>
            <person name="Jarvis D.E."/>
            <person name="Ho Y.S."/>
            <person name="Lightfoot D.J."/>
            <person name="Schmoeckel S.M."/>
            <person name="Li B."/>
            <person name="Borm T.J.A."/>
            <person name="Ohyanagi H."/>
            <person name="Mineta K."/>
            <person name="Michell C.T."/>
            <person name="Saber N."/>
            <person name="Kharbatia N.M."/>
            <person name="Rupper R.R."/>
            <person name="Sharp A.R."/>
            <person name="Dally N."/>
            <person name="Boughton B.A."/>
            <person name="Woo Y.H."/>
            <person name="Gao G."/>
            <person name="Schijlen E.G.W.M."/>
            <person name="Guo X."/>
            <person name="Momin A.A."/>
            <person name="Negrao S."/>
            <person name="Al-Babili S."/>
            <person name="Gehring C."/>
            <person name="Roessner U."/>
            <person name="Jung C."/>
            <person name="Murphy K."/>
            <person name="Arold S.T."/>
            <person name="Gojobori T."/>
            <person name="van der Linden C.G."/>
            <person name="van Loo E.N."/>
            <person name="Jellen E.N."/>
            <person name="Maughan P.J."/>
            <person name="Tester M."/>
        </authorList>
    </citation>
    <scope>NUCLEOTIDE SEQUENCE [LARGE SCALE GENOMIC DNA]</scope>
    <source>
        <strain evidence="13">cv. PI 614886</strain>
    </source>
</reference>
<keyword evidence="6" id="KW-0654">Proteoglycan</keyword>
<feature type="domain" description="FAS1" evidence="12">
    <location>
        <begin position="25"/>
        <end position="90"/>
    </location>
</feature>
<dbReference type="RefSeq" id="XP_021729314.1">
    <property type="nucleotide sequence ID" value="XM_021873622.1"/>
</dbReference>
<evidence type="ECO:0000256" key="8">
    <source>
        <dbReference type="ARBA" id="ARBA00023180"/>
    </source>
</evidence>
<proteinExistence type="inferred from homology"/>
<dbReference type="PROSITE" id="PS50213">
    <property type="entry name" value="FAS1"/>
    <property type="match status" value="1"/>
</dbReference>
<keyword evidence="4" id="KW-0336">GPI-anchor</keyword>
<evidence type="ECO:0000256" key="11">
    <source>
        <dbReference type="SAM" id="MobiDB-lite"/>
    </source>
</evidence>
<keyword evidence="3" id="KW-1003">Cell membrane</keyword>
<dbReference type="GO" id="GO:0098552">
    <property type="term" value="C:side of membrane"/>
    <property type="evidence" value="ECO:0007669"/>
    <property type="project" value="UniProtKB-KW"/>
</dbReference>
<dbReference type="Pfam" id="PF02469">
    <property type="entry name" value="Fasciclin"/>
    <property type="match status" value="1"/>
</dbReference>
<sequence length="288" mass="29386">MNLKASNIILLISIIFFSTTTSIYAFNITYFLDQHPQFSTFNNLLTKTGVAAGINKQGTVTVLVVDNSAVGPLTSVPQTTLGYILATHVILDYYDSIKLGKLDGKSVKATNLFQETGKTNGGQGLLNISKSGGDIFFGSTAKGAPQDSKMVKVLASQPFHISVIQISKPIVTPGLEQGPPTAPSSSPTASPPTPTAAPPPKSVEAPAPGPSGDDDDGCSADSPRGDSEGPSPAPASGPAPGPAPLADEADKEAPAKSVPHKNGGARLSVAGGVVTCVMGLVALAHNYL</sequence>
<reference evidence="13" key="2">
    <citation type="submission" date="2021-03" db="UniProtKB">
        <authorList>
            <consortium name="EnsemblPlants"/>
        </authorList>
    </citation>
    <scope>IDENTIFICATION</scope>
</reference>
<dbReference type="Gene3D" id="2.30.180.10">
    <property type="entry name" value="FAS1 domain"/>
    <property type="match status" value="1"/>
</dbReference>
<dbReference type="FunFam" id="2.30.180.10:FF:000015">
    <property type="entry name" value="Fasciclin-like arabinogalactan protein 3"/>
    <property type="match status" value="1"/>
</dbReference>
<comment type="subcellular location">
    <subcellularLocation>
        <location evidence="1">Cell membrane</location>
        <topology evidence="1">Lipid-anchor</topology>
        <topology evidence="1">GPI-anchor</topology>
    </subcellularLocation>
</comment>
<evidence type="ECO:0000256" key="2">
    <source>
        <dbReference type="ARBA" id="ARBA00007843"/>
    </source>
</evidence>
<feature type="compositionally biased region" description="Pro residues" evidence="11">
    <location>
        <begin position="189"/>
        <end position="201"/>
    </location>
</feature>
<evidence type="ECO:0000313" key="14">
    <source>
        <dbReference type="Proteomes" id="UP000596660"/>
    </source>
</evidence>
<evidence type="ECO:0000313" key="13">
    <source>
        <dbReference type="EnsemblPlants" id="AUR62038761-RA:cds"/>
    </source>
</evidence>
<feature type="region of interest" description="Disordered" evidence="11">
    <location>
        <begin position="171"/>
        <end position="266"/>
    </location>
</feature>
<gene>
    <name evidence="13" type="primary">LOC110696328</name>
</gene>
<dbReference type="GeneID" id="110696328"/>
<comment type="function">
    <text evidence="10">May be a cell surface adhesion protein.</text>
</comment>
<dbReference type="PANTHER" id="PTHR32382">
    <property type="entry name" value="FASCICLIN-LIKE ARABINOGALACTAN PROTEIN"/>
    <property type="match status" value="1"/>
</dbReference>
<keyword evidence="9" id="KW-0449">Lipoprotein</keyword>
<dbReference type="EnsemblPlants" id="AUR62038761-RA">
    <property type="protein sequence ID" value="AUR62038761-RA:cds"/>
    <property type="gene ID" value="AUR62038761"/>
</dbReference>
<comment type="similarity">
    <text evidence="2">Belongs to the fasciclin-like AGP family.</text>
</comment>
<dbReference type="InterPro" id="IPR036378">
    <property type="entry name" value="FAS1_dom_sf"/>
</dbReference>
<evidence type="ECO:0000256" key="6">
    <source>
        <dbReference type="ARBA" id="ARBA00022974"/>
    </source>
</evidence>
<dbReference type="PANTHER" id="PTHR32382:SF6">
    <property type="entry name" value="FASCICLIN-LIKE ARABINOGALACTAN PROTEIN 14"/>
    <property type="match status" value="1"/>
</dbReference>
<dbReference type="InterPro" id="IPR033254">
    <property type="entry name" value="Plant_FLA"/>
</dbReference>
<evidence type="ECO:0000256" key="10">
    <source>
        <dbReference type="ARBA" id="ARBA00024686"/>
    </source>
</evidence>
<name>A0A803N1C7_CHEQI</name>
<dbReference type="OMA" id="YAFNITY"/>
<evidence type="ECO:0000256" key="3">
    <source>
        <dbReference type="ARBA" id="ARBA00022475"/>
    </source>
</evidence>
<accession>A0A803N1C7</accession>
<keyword evidence="7" id="KW-0472">Membrane</keyword>
<dbReference type="SUPFAM" id="SSF82153">
    <property type="entry name" value="FAS1 domain"/>
    <property type="match status" value="1"/>
</dbReference>
<evidence type="ECO:0000256" key="5">
    <source>
        <dbReference type="ARBA" id="ARBA00022729"/>
    </source>
</evidence>
<dbReference type="AlphaFoldDB" id="A0A803N1C7"/>
<dbReference type="GO" id="GO:0005886">
    <property type="term" value="C:plasma membrane"/>
    <property type="evidence" value="ECO:0007669"/>
    <property type="project" value="UniProtKB-SubCell"/>
</dbReference>
<protein>
    <recommendedName>
        <fullName evidence="12">FAS1 domain-containing protein</fullName>
    </recommendedName>
</protein>
<dbReference type="InterPro" id="IPR000782">
    <property type="entry name" value="FAS1_domain"/>
</dbReference>
<evidence type="ECO:0000259" key="12">
    <source>
        <dbReference type="PROSITE" id="PS50213"/>
    </source>
</evidence>
<evidence type="ECO:0000256" key="9">
    <source>
        <dbReference type="ARBA" id="ARBA00023288"/>
    </source>
</evidence>
<keyword evidence="5" id="KW-0732">Signal</keyword>
<organism evidence="13 14">
    <name type="scientific">Chenopodium quinoa</name>
    <name type="common">Quinoa</name>
    <dbReference type="NCBI Taxonomy" id="63459"/>
    <lineage>
        <taxon>Eukaryota</taxon>
        <taxon>Viridiplantae</taxon>
        <taxon>Streptophyta</taxon>
        <taxon>Embryophyta</taxon>
        <taxon>Tracheophyta</taxon>
        <taxon>Spermatophyta</taxon>
        <taxon>Magnoliopsida</taxon>
        <taxon>eudicotyledons</taxon>
        <taxon>Gunneridae</taxon>
        <taxon>Pentapetalae</taxon>
        <taxon>Caryophyllales</taxon>
        <taxon>Chenopodiaceae</taxon>
        <taxon>Chenopodioideae</taxon>
        <taxon>Atripliceae</taxon>
        <taxon>Chenopodium</taxon>
    </lineage>
</organism>
<evidence type="ECO:0000256" key="1">
    <source>
        <dbReference type="ARBA" id="ARBA00004609"/>
    </source>
</evidence>
<dbReference type="OrthoDB" id="694090at2759"/>